<dbReference type="Pfam" id="PF13412">
    <property type="entry name" value="HTH_24"/>
    <property type="match status" value="1"/>
</dbReference>
<dbReference type="InterPro" id="IPR036388">
    <property type="entry name" value="WH-like_DNA-bd_sf"/>
</dbReference>
<keyword evidence="6" id="KW-1185">Reference proteome</keyword>
<keyword evidence="1" id="KW-0805">Transcription regulation</keyword>
<dbReference type="Gene3D" id="1.10.10.10">
    <property type="entry name" value="Winged helix-like DNA-binding domain superfamily/Winged helix DNA-binding domain"/>
    <property type="match status" value="1"/>
</dbReference>
<dbReference type="SMART" id="SM00344">
    <property type="entry name" value="HTH_ASNC"/>
    <property type="match status" value="1"/>
</dbReference>
<evidence type="ECO:0000259" key="4">
    <source>
        <dbReference type="PROSITE" id="PS50956"/>
    </source>
</evidence>
<dbReference type="CDD" id="cd00090">
    <property type="entry name" value="HTH_ARSR"/>
    <property type="match status" value="1"/>
</dbReference>
<dbReference type="InterPro" id="IPR019887">
    <property type="entry name" value="Tscrpt_reg_AsnC/Lrp_C"/>
</dbReference>
<dbReference type="Proteomes" id="UP000321363">
    <property type="component" value="Unassembled WGS sequence"/>
</dbReference>
<dbReference type="SUPFAM" id="SSF54909">
    <property type="entry name" value="Dimeric alpha+beta barrel"/>
    <property type="match status" value="1"/>
</dbReference>
<proteinExistence type="predicted"/>
<evidence type="ECO:0000256" key="2">
    <source>
        <dbReference type="ARBA" id="ARBA00023125"/>
    </source>
</evidence>
<evidence type="ECO:0000256" key="1">
    <source>
        <dbReference type="ARBA" id="ARBA00023015"/>
    </source>
</evidence>
<dbReference type="Pfam" id="PF01037">
    <property type="entry name" value="AsnC_trans_reg"/>
    <property type="match status" value="1"/>
</dbReference>
<evidence type="ECO:0000256" key="3">
    <source>
        <dbReference type="ARBA" id="ARBA00023163"/>
    </source>
</evidence>
<keyword evidence="3" id="KW-0804">Transcription</keyword>
<dbReference type="InterPro" id="IPR036390">
    <property type="entry name" value="WH_DNA-bd_sf"/>
</dbReference>
<dbReference type="InterPro" id="IPR000485">
    <property type="entry name" value="AsnC-type_HTH_dom"/>
</dbReference>
<dbReference type="InterPro" id="IPR019888">
    <property type="entry name" value="Tscrpt_reg_AsnC-like"/>
</dbReference>
<dbReference type="InterPro" id="IPR011991">
    <property type="entry name" value="ArsR-like_HTH"/>
</dbReference>
<dbReference type="SUPFAM" id="SSF46785">
    <property type="entry name" value="Winged helix' DNA-binding domain"/>
    <property type="match status" value="1"/>
</dbReference>
<dbReference type="GO" id="GO:0043200">
    <property type="term" value="P:response to amino acid"/>
    <property type="evidence" value="ECO:0007669"/>
    <property type="project" value="TreeGrafter"/>
</dbReference>
<evidence type="ECO:0000313" key="6">
    <source>
        <dbReference type="Proteomes" id="UP000321363"/>
    </source>
</evidence>
<dbReference type="FunFam" id="1.10.10.10:FF:000186">
    <property type="entry name" value="AsnC family transcriptional regulator"/>
    <property type="match status" value="1"/>
</dbReference>
<feature type="domain" description="HTH asnC-type" evidence="4">
    <location>
        <begin position="1"/>
        <end position="62"/>
    </location>
</feature>
<protein>
    <submittedName>
        <fullName evidence="5">Lrp/AsnC family transcriptional regulator</fullName>
    </submittedName>
</protein>
<dbReference type="PRINTS" id="PR00033">
    <property type="entry name" value="HTHASNC"/>
</dbReference>
<dbReference type="RefSeq" id="WP_146947856.1">
    <property type="nucleotide sequence ID" value="NZ_VOQF01000005.1"/>
</dbReference>
<evidence type="ECO:0000313" key="5">
    <source>
        <dbReference type="EMBL" id="TXC91095.1"/>
    </source>
</evidence>
<dbReference type="Gene3D" id="3.30.70.920">
    <property type="match status" value="1"/>
</dbReference>
<dbReference type="InterPro" id="IPR019885">
    <property type="entry name" value="Tscrpt_reg_HTH_AsnC-type_CS"/>
</dbReference>
<dbReference type="GO" id="GO:0043565">
    <property type="term" value="F:sequence-specific DNA binding"/>
    <property type="evidence" value="ECO:0007669"/>
    <property type="project" value="InterPro"/>
</dbReference>
<dbReference type="EMBL" id="VOQF01000005">
    <property type="protein sequence ID" value="TXC91095.1"/>
    <property type="molecule type" value="Genomic_DNA"/>
</dbReference>
<dbReference type="PROSITE" id="PS50956">
    <property type="entry name" value="HTH_ASNC_2"/>
    <property type="match status" value="1"/>
</dbReference>
<keyword evidence="2" id="KW-0238">DNA-binding</keyword>
<dbReference type="OrthoDB" id="34294at2"/>
<dbReference type="AlphaFoldDB" id="A0A5C6W1F0"/>
<dbReference type="InterPro" id="IPR011008">
    <property type="entry name" value="Dimeric_a/b-barrel"/>
</dbReference>
<sequence>MDKVNREILTILQDEGRISMTDLGKKVALSTPAVTERVRRLEEQGVIEGYKAKINPDKIDKPVKAFVLVETHQCKAFREYCIKNPVVTECHRLTGQYSYLVKVVTNNNESLERFIDETMEYGQPYTMINLSSPLLHKSI</sequence>
<name>A0A5C6W1F0_9BACI</name>
<comment type="caution">
    <text evidence="5">The sequence shown here is derived from an EMBL/GenBank/DDBJ whole genome shotgun (WGS) entry which is preliminary data.</text>
</comment>
<reference evidence="5 6" key="1">
    <citation type="journal article" date="2005" name="Int. J. Syst. Evol. Microbiol.">
        <title>Bacillus litoralis sp. nov., isolated from a tidal flat of the Yellow Sea in Korea.</title>
        <authorList>
            <person name="Yoon J.H."/>
            <person name="Oh T.K."/>
        </authorList>
    </citation>
    <scope>NUCLEOTIDE SEQUENCE [LARGE SCALE GENOMIC DNA]</scope>
    <source>
        <strain evidence="5 6">SW-211</strain>
    </source>
</reference>
<dbReference type="GO" id="GO:0005829">
    <property type="term" value="C:cytosol"/>
    <property type="evidence" value="ECO:0007669"/>
    <property type="project" value="TreeGrafter"/>
</dbReference>
<accession>A0A5C6W1F0</accession>
<organism evidence="5 6">
    <name type="scientific">Metabacillus litoralis</name>
    <dbReference type="NCBI Taxonomy" id="152268"/>
    <lineage>
        <taxon>Bacteria</taxon>
        <taxon>Bacillati</taxon>
        <taxon>Bacillota</taxon>
        <taxon>Bacilli</taxon>
        <taxon>Bacillales</taxon>
        <taxon>Bacillaceae</taxon>
        <taxon>Metabacillus</taxon>
    </lineage>
</organism>
<dbReference type="PANTHER" id="PTHR30154">
    <property type="entry name" value="LEUCINE-RESPONSIVE REGULATORY PROTEIN"/>
    <property type="match status" value="1"/>
</dbReference>
<gene>
    <name evidence="5" type="ORF">FS935_09330</name>
</gene>
<dbReference type="PANTHER" id="PTHR30154:SF20">
    <property type="entry name" value="LEUCINE-RESPONSIVE REGULATORY PROTEIN"/>
    <property type="match status" value="1"/>
</dbReference>
<dbReference type="PROSITE" id="PS00519">
    <property type="entry name" value="HTH_ASNC_1"/>
    <property type="match status" value="1"/>
</dbReference>